<name>R7UYR7_CAPTE</name>
<dbReference type="InterPro" id="IPR009363">
    <property type="entry name" value="Phage_Mu_Gp16"/>
</dbReference>
<dbReference type="OrthoDB" id="10597457at2759"/>
<dbReference type="Proteomes" id="UP000014760">
    <property type="component" value="Unassembled WGS sequence"/>
</dbReference>
<sequence length="124" mass="14286">LGLDDDTYRACLERVTGKLSAKAMSEAERERVIDEFKRLGWEPFKGRKKSNKPYVRKVYGLWTSLCEQGKADNPTRQGLKAFVKRQTDIDDPEWLTSDQANKVIEALKAWGAREKTKRRRGLGK</sequence>
<gene>
    <name evidence="1" type="ORF">CAPTEDRAFT_140450</name>
</gene>
<evidence type="ECO:0000313" key="1">
    <source>
        <dbReference type="EMBL" id="ELU11708.1"/>
    </source>
</evidence>
<dbReference type="EMBL" id="AMQN01040315">
    <property type="status" value="NOT_ANNOTATED_CDS"/>
    <property type="molecule type" value="Genomic_DNA"/>
</dbReference>
<dbReference type="OMA" id="KKWQRRA"/>
<evidence type="ECO:0000313" key="3">
    <source>
        <dbReference type="Proteomes" id="UP000014760"/>
    </source>
</evidence>
<dbReference type="Pfam" id="PF06252">
    <property type="entry name" value="GemA"/>
    <property type="match status" value="1"/>
</dbReference>
<accession>R7UYR7</accession>
<dbReference type="EMBL" id="KB296478">
    <property type="protein sequence ID" value="ELU11708.1"/>
    <property type="molecule type" value="Genomic_DNA"/>
</dbReference>
<evidence type="ECO:0000313" key="2">
    <source>
        <dbReference type="EnsemblMetazoa" id="CapteP140450"/>
    </source>
</evidence>
<dbReference type="EnsemblMetazoa" id="CapteT140450">
    <property type="protein sequence ID" value="CapteP140450"/>
    <property type="gene ID" value="CapteG140450"/>
</dbReference>
<protein>
    <recommendedName>
        <fullName evidence="4">Regulatory protein GemA</fullName>
    </recommendedName>
</protein>
<keyword evidence="3" id="KW-1185">Reference proteome</keyword>
<dbReference type="AlphaFoldDB" id="R7UYR7"/>
<proteinExistence type="predicted"/>
<reference evidence="1 3" key="2">
    <citation type="journal article" date="2013" name="Nature">
        <title>Insights into bilaterian evolution from three spiralian genomes.</title>
        <authorList>
            <person name="Simakov O."/>
            <person name="Marletaz F."/>
            <person name="Cho S.J."/>
            <person name="Edsinger-Gonzales E."/>
            <person name="Havlak P."/>
            <person name="Hellsten U."/>
            <person name="Kuo D.H."/>
            <person name="Larsson T."/>
            <person name="Lv J."/>
            <person name="Arendt D."/>
            <person name="Savage R."/>
            <person name="Osoegawa K."/>
            <person name="de Jong P."/>
            <person name="Grimwood J."/>
            <person name="Chapman J.A."/>
            <person name="Shapiro H."/>
            <person name="Aerts A."/>
            <person name="Otillar R.P."/>
            <person name="Terry A.Y."/>
            <person name="Boore J.L."/>
            <person name="Grigoriev I.V."/>
            <person name="Lindberg D.R."/>
            <person name="Seaver E.C."/>
            <person name="Weisblat D.A."/>
            <person name="Putnam N.H."/>
            <person name="Rokhsar D.S."/>
        </authorList>
    </citation>
    <scope>NUCLEOTIDE SEQUENCE</scope>
    <source>
        <strain evidence="1 3">I ESC-2004</strain>
    </source>
</reference>
<reference evidence="2" key="3">
    <citation type="submission" date="2015-06" db="UniProtKB">
        <authorList>
            <consortium name="EnsemblMetazoa"/>
        </authorList>
    </citation>
    <scope>IDENTIFICATION</scope>
</reference>
<dbReference type="HOGENOM" id="CLU_107084_3_1_1"/>
<organism evidence="1">
    <name type="scientific">Capitella teleta</name>
    <name type="common">Polychaete worm</name>
    <dbReference type="NCBI Taxonomy" id="283909"/>
    <lineage>
        <taxon>Eukaryota</taxon>
        <taxon>Metazoa</taxon>
        <taxon>Spiralia</taxon>
        <taxon>Lophotrochozoa</taxon>
        <taxon>Annelida</taxon>
        <taxon>Polychaeta</taxon>
        <taxon>Sedentaria</taxon>
        <taxon>Scolecida</taxon>
        <taxon>Capitellidae</taxon>
        <taxon>Capitella</taxon>
    </lineage>
</organism>
<feature type="non-terminal residue" evidence="1">
    <location>
        <position position="1"/>
    </location>
</feature>
<evidence type="ECO:0008006" key="4">
    <source>
        <dbReference type="Google" id="ProtNLM"/>
    </source>
</evidence>
<reference evidence="3" key="1">
    <citation type="submission" date="2012-12" db="EMBL/GenBank/DDBJ databases">
        <authorList>
            <person name="Hellsten U."/>
            <person name="Grimwood J."/>
            <person name="Chapman J.A."/>
            <person name="Shapiro H."/>
            <person name="Aerts A."/>
            <person name="Otillar R.P."/>
            <person name="Terry A.Y."/>
            <person name="Boore J.L."/>
            <person name="Simakov O."/>
            <person name="Marletaz F."/>
            <person name="Cho S.-J."/>
            <person name="Edsinger-Gonzales E."/>
            <person name="Havlak P."/>
            <person name="Kuo D.-H."/>
            <person name="Larsson T."/>
            <person name="Lv J."/>
            <person name="Arendt D."/>
            <person name="Savage R."/>
            <person name="Osoegawa K."/>
            <person name="de Jong P."/>
            <person name="Lindberg D.R."/>
            <person name="Seaver E.C."/>
            <person name="Weisblat D.A."/>
            <person name="Putnam N.H."/>
            <person name="Grigoriev I.V."/>
            <person name="Rokhsar D.S."/>
        </authorList>
    </citation>
    <scope>NUCLEOTIDE SEQUENCE</scope>
    <source>
        <strain evidence="3">I ESC-2004</strain>
    </source>
</reference>